<dbReference type="AlphaFoldDB" id="A0A2V1DP40"/>
<feature type="compositionally biased region" description="Basic and acidic residues" evidence="1">
    <location>
        <begin position="94"/>
        <end position="106"/>
    </location>
</feature>
<dbReference type="SUPFAM" id="SSF57850">
    <property type="entry name" value="RING/U-box"/>
    <property type="match status" value="1"/>
</dbReference>
<protein>
    <recommendedName>
        <fullName evidence="2">RING-type domain-containing protein</fullName>
    </recommendedName>
</protein>
<dbReference type="InterPro" id="IPR013083">
    <property type="entry name" value="Znf_RING/FYVE/PHD"/>
</dbReference>
<dbReference type="Gene3D" id="3.30.40.10">
    <property type="entry name" value="Zinc/RING finger domain, C3HC4 (zinc finger)"/>
    <property type="match status" value="1"/>
</dbReference>
<dbReference type="InterPro" id="IPR001841">
    <property type="entry name" value="Znf_RING"/>
</dbReference>
<dbReference type="Pfam" id="PF13639">
    <property type="entry name" value="zf-RING_2"/>
    <property type="match status" value="1"/>
</dbReference>
<feature type="domain" description="RING-type" evidence="2">
    <location>
        <begin position="160"/>
        <end position="190"/>
    </location>
</feature>
<evidence type="ECO:0000313" key="3">
    <source>
        <dbReference type="EMBL" id="PVH99019.1"/>
    </source>
</evidence>
<evidence type="ECO:0000313" key="4">
    <source>
        <dbReference type="Proteomes" id="UP000244855"/>
    </source>
</evidence>
<dbReference type="OrthoDB" id="8062037at2759"/>
<dbReference type="Proteomes" id="UP000244855">
    <property type="component" value="Unassembled WGS sequence"/>
</dbReference>
<organism evidence="3 4">
    <name type="scientific">Periconia macrospinosa</name>
    <dbReference type="NCBI Taxonomy" id="97972"/>
    <lineage>
        <taxon>Eukaryota</taxon>
        <taxon>Fungi</taxon>
        <taxon>Dikarya</taxon>
        <taxon>Ascomycota</taxon>
        <taxon>Pezizomycotina</taxon>
        <taxon>Dothideomycetes</taxon>
        <taxon>Pleosporomycetidae</taxon>
        <taxon>Pleosporales</taxon>
        <taxon>Massarineae</taxon>
        <taxon>Periconiaceae</taxon>
        <taxon>Periconia</taxon>
    </lineage>
</organism>
<sequence>MSSLFGPFNMPPATDSNPPNNTSPVTDSNPPNNTSPASDSNPPNNTSPATDSNPPNNMSPATNNRSGTPPPPTCPICEGPLKRPIPITTTMYGQHDRQIGEQESQGRGHSLPGPPPEGFTNIVSLYRKLRPKIKNTYFRLKDKLKRLLTREDTQLLPAPEHPIEIKRCSHVIGHRCLQSWLRTQVTCPVCYNPIHDDEFEPTEEP</sequence>
<dbReference type="EMBL" id="KZ805401">
    <property type="protein sequence ID" value="PVH99019.1"/>
    <property type="molecule type" value="Genomic_DNA"/>
</dbReference>
<evidence type="ECO:0000259" key="2">
    <source>
        <dbReference type="Pfam" id="PF13639"/>
    </source>
</evidence>
<keyword evidence="4" id="KW-1185">Reference proteome</keyword>
<reference evidence="3 4" key="1">
    <citation type="journal article" date="2018" name="Sci. Rep.">
        <title>Comparative genomics provides insights into the lifestyle and reveals functional heterogeneity of dark septate endophytic fungi.</title>
        <authorList>
            <person name="Knapp D.G."/>
            <person name="Nemeth J.B."/>
            <person name="Barry K."/>
            <person name="Hainaut M."/>
            <person name="Henrissat B."/>
            <person name="Johnson J."/>
            <person name="Kuo A."/>
            <person name="Lim J.H.P."/>
            <person name="Lipzen A."/>
            <person name="Nolan M."/>
            <person name="Ohm R.A."/>
            <person name="Tamas L."/>
            <person name="Grigoriev I.V."/>
            <person name="Spatafora J.W."/>
            <person name="Nagy L.G."/>
            <person name="Kovacs G.M."/>
        </authorList>
    </citation>
    <scope>NUCLEOTIDE SEQUENCE [LARGE SCALE GENOMIC DNA]</scope>
    <source>
        <strain evidence="3 4">DSE2036</strain>
    </source>
</reference>
<accession>A0A2V1DP40</accession>
<gene>
    <name evidence="3" type="ORF">DM02DRAFT_680465</name>
</gene>
<evidence type="ECO:0000256" key="1">
    <source>
        <dbReference type="SAM" id="MobiDB-lite"/>
    </source>
</evidence>
<feature type="compositionally biased region" description="Polar residues" evidence="1">
    <location>
        <begin position="14"/>
        <end position="66"/>
    </location>
</feature>
<name>A0A2V1DP40_9PLEO</name>
<feature type="region of interest" description="Disordered" evidence="1">
    <location>
        <begin position="1"/>
        <end position="115"/>
    </location>
</feature>
<proteinExistence type="predicted"/>